<reference evidence="2 3" key="1">
    <citation type="submission" date="2020-10" db="EMBL/GenBank/DDBJ databases">
        <title>Connecting structure to function with the recovery of over 1000 high-quality activated sludge metagenome-assembled genomes encoding full-length rRNA genes using long-read sequencing.</title>
        <authorList>
            <person name="Singleton C.M."/>
            <person name="Petriglieri F."/>
            <person name="Kristensen J.M."/>
            <person name="Kirkegaard R.H."/>
            <person name="Michaelsen T.Y."/>
            <person name="Andersen M.H."/>
            <person name="Karst S.M."/>
            <person name="Dueholm M.S."/>
            <person name="Nielsen P.H."/>
            <person name="Albertsen M."/>
        </authorList>
    </citation>
    <scope>NUCLEOTIDE SEQUENCE [LARGE SCALE GENOMIC DNA]</scope>
    <source>
        <strain evidence="2">OdNE_18-Q3-R46-58_MAXAC.008</strain>
    </source>
</reference>
<evidence type="ECO:0008006" key="4">
    <source>
        <dbReference type="Google" id="ProtNLM"/>
    </source>
</evidence>
<evidence type="ECO:0000313" key="3">
    <source>
        <dbReference type="Proteomes" id="UP000709959"/>
    </source>
</evidence>
<evidence type="ECO:0000256" key="1">
    <source>
        <dbReference type="SAM" id="SignalP"/>
    </source>
</evidence>
<dbReference type="PROSITE" id="PS51257">
    <property type="entry name" value="PROKAR_LIPOPROTEIN"/>
    <property type="match status" value="1"/>
</dbReference>
<accession>A0A936F0L0</accession>
<organism evidence="2 3">
    <name type="scientific">Candidatus Geothrix odensensis</name>
    <dbReference type="NCBI Taxonomy" id="2954440"/>
    <lineage>
        <taxon>Bacteria</taxon>
        <taxon>Pseudomonadati</taxon>
        <taxon>Acidobacteriota</taxon>
        <taxon>Holophagae</taxon>
        <taxon>Holophagales</taxon>
        <taxon>Holophagaceae</taxon>
        <taxon>Geothrix</taxon>
    </lineage>
</organism>
<keyword evidence="1" id="KW-0732">Signal</keyword>
<name>A0A936F0L0_9BACT</name>
<gene>
    <name evidence="2" type="ORF">IPN91_03935</name>
</gene>
<feature type="signal peptide" evidence="1">
    <location>
        <begin position="1"/>
        <end position="28"/>
    </location>
</feature>
<sequence>MPLSRAFLQTLGAIVLLAVALACGGNSGDSTTASTTATITGTVTFSRVPLATDANGVPTGLKDASVAANLQSLPARGVAMRAYQKIEQTLPDGSKELRWIVVRTAIADAAGKYSLVVTKDRPTMVEVLGSFAGGGSILVHVIAEPTGINSTTTALDRLRYALRKAANGTAPANNNTPNSVITADAVVDFSVGLNDEWWLVNPAFNLATTEAPLTDQAVLETSVAGRTAGLGSGSRILGIGDTIATFVTLYGSATPGASLDLHYWPGLSEPRGSYVEYDTSLFPQSYDMSTGKHHFFGSLRGGFDNDDAWDEGVIMPLLARNFLFASSLGRTFTVAASPLIPAGTALSDLVPDMARLEGLAEVMAANALKSPYLADTQGTTLVSMVDIRDTSALSPSQLSPYSAPAIRALGWEIVLKANKLPSPGVAADWAKIDPLATGRFFLAPALTKAATTTSEARDVEPLSIYNQLDRLKEAKASGEPADLAGIFTDPVLTSLTTPFGITWPRPTTGAYASFVADWGTDPTTPFPPMTLSMAKAIQVNGAYPNLTPGEVFYAGFSLNADKRCTLTATITPALGPDSKLEVDLPWMVRTFTFTGSGGATEALTIPVNSTLVPYYHPVRLRLKSPASLQPDVVVTLALSPSL</sequence>
<comment type="caution">
    <text evidence="2">The sequence shown here is derived from an EMBL/GenBank/DDBJ whole genome shotgun (WGS) entry which is preliminary data.</text>
</comment>
<feature type="chain" id="PRO_5036680165" description="Lipoprotein" evidence="1">
    <location>
        <begin position="29"/>
        <end position="642"/>
    </location>
</feature>
<dbReference type="AlphaFoldDB" id="A0A936F0L0"/>
<proteinExistence type="predicted"/>
<dbReference type="EMBL" id="JADKCH010000002">
    <property type="protein sequence ID" value="MBK8571796.1"/>
    <property type="molecule type" value="Genomic_DNA"/>
</dbReference>
<dbReference type="Proteomes" id="UP000709959">
    <property type="component" value="Unassembled WGS sequence"/>
</dbReference>
<evidence type="ECO:0000313" key="2">
    <source>
        <dbReference type="EMBL" id="MBK8571796.1"/>
    </source>
</evidence>
<protein>
    <recommendedName>
        <fullName evidence="4">Lipoprotein</fullName>
    </recommendedName>
</protein>